<feature type="transmembrane region" description="Helical" evidence="2">
    <location>
        <begin position="277"/>
        <end position="297"/>
    </location>
</feature>
<feature type="transmembrane region" description="Helical" evidence="2">
    <location>
        <begin position="251"/>
        <end position="271"/>
    </location>
</feature>
<feature type="region of interest" description="Disordered" evidence="1">
    <location>
        <begin position="1"/>
        <end position="34"/>
    </location>
</feature>
<feature type="region of interest" description="Disordered" evidence="1">
    <location>
        <begin position="217"/>
        <end position="241"/>
    </location>
</feature>
<keyword evidence="2" id="KW-1133">Transmembrane helix</keyword>
<accession>A0A316VUM4</accession>
<feature type="transmembrane region" description="Helical" evidence="2">
    <location>
        <begin position="60"/>
        <end position="78"/>
    </location>
</feature>
<reference evidence="3 4" key="1">
    <citation type="journal article" date="2018" name="Mol. Biol. Evol.">
        <title>Broad Genomic Sampling Reveals a Smut Pathogenic Ancestry of the Fungal Clade Ustilaginomycotina.</title>
        <authorList>
            <person name="Kijpornyongpan T."/>
            <person name="Mondo S.J."/>
            <person name="Barry K."/>
            <person name="Sandor L."/>
            <person name="Lee J."/>
            <person name="Lipzen A."/>
            <person name="Pangilinan J."/>
            <person name="LaButti K."/>
            <person name="Hainaut M."/>
            <person name="Henrissat B."/>
            <person name="Grigoriev I.V."/>
            <person name="Spatafora J.W."/>
            <person name="Aime M.C."/>
        </authorList>
    </citation>
    <scope>NUCLEOTIDE SEQUENCE [LARGE SCALE GENOMIC DNA]</scope>
    <source>
        <strain evidence="3 4">MCA 4658</strain>
    </source>
</reference>
<feature type="transmembrane region" description="Helical" evidence="2">
    <location>
        <begin position="90"/>
        <end position="113"/>
    </location>
</feature>
<dbReference type="Proteomes" id="UP000245783">
    <property type="component" value="Unassembled WGS sequence"/>
</dbReference>
<protein>
    <submittedName>
        <fullName evidence="3">Uncharacterized protein</fullName>
    </submittedName>
</protein>
<dbReference type="RefSeq" id="XP_025368447.1">
    <property type="nucleotide sequence ID" value="XM_025510695.1"/>
</dbReference>
<organism evidence="3 4">
    <name type="scientific">Ceraceosorus guamensis</name>
    <dbReference type="NCBI Taxonomy" id="1522189"/>
    <lineage>
        <taxon>Eukaryota</taxon>
        <taxon>Fungi</taxon>
        <taxon>Dikarya</taxon>
        <taxon>Basidiomycota</taxon>
        <taxon>Ustilaginomycotina</taxon>
        <taxon>Exobasidiomycetes</taxon>
        <taxon>Ceraceosorales</taxon>
        <taxon>Ceraceosoraceae</taxon>
        <taxon>Ceraceosorus</taxon>
    </lineage>
</organism>
<dbReference type="EMBL" id="KZ819395">
    <property type="protein sequence ID" value="PWN41287.1"/>
    <property type="molecule type" value="Genomic_DNA"/>
</dbReference>
<sequence>MSTLTQRSAAGPTDSKATSPLDVLDETPGADGAPIDEAEQKHIISALKEQNDRNHKTARGGLLALIGGVAFLCVSMGRKGMPVCPLVGPFRLPFSTCVATLWLTMLAVCHSTGRYITPLPAYLTNTHPDTHFHLLFVHHTQETAEHHELTRLPVAPIYILFLLSMGTLLYATGKEVADRMGILPRPPGVPFPAPQPHLFGTAPGWLVKSLTDLRWHPSNSGQPRSVRADLPANQGGETPPNFLTKMNPRNLYVFMIWLASWPLPLMTFGAGAFESSAWWALTPAVIGIVLAIEGIIYRAERDLKGLDGMRYGYKGA</sequence>
<evidence type="ECO:0000256" key="1">
    <source>
        <dbReference type="SAM" id="MobiDB-lite"/>
    </source>
</evidence>
<dbReference type="OrthoDB" id="3357787at2759"/>
<dbReference type="AlphaFoldDB" id="A0A316VUM4"/>
<keyword evidence="4" id="KW-1185">Reference proteome</keyword>
<keyword evidence="2" id="KW-0812">Transmembrane</keyword>
<proteinExistence type="predicted"/>
<dbReference type="InParanoid" id="A0A316VUM4"/>
<evidence type="ECO:0000256" key="2">
    <source>
        <dbReference type="SAM" id="Phobius"/>
    </source>
</evidence>
<gene>
    <name evidence="3" type="ORF">IE81DRAFT_179748</name>
</gene>
<name>A0A316VUM4_9BASI</name>
<dbReference type="GeneID" id="37032565"/>
<evidence type="ECO:0000313" key="3">
    <source>
        <dbReference type="EMBL" id="PWN41287.1"/>
    </source>
</evidence>
<evidence type="ECO:0000313" key="4">
    <source>
        <dbReference type="Proteomes" id="UP000245783"/>
    </source>
</evidence>
<keyword evidence="2" id="KW-0472">Membrane</keyword>